<comment type="catalytic activity">
    <reaction evidence="1 9 10">
        <text>[protein]-peptidylproline (omega=180) = [protein]-peptidylproline (omega=0)</text>
        <dbReference type="Rhea" id="RHEA:16237"/>
        <dbReference type="Rhea" id="RHEA-COMP:10747"/>
        <dbReference type="Rhea" id="RHEA-COMP:10748"/>
        <dbReference type="ChEBI" id="CHEBI:83833"/>
        <dbReference type="ChEBI" id="CHEBI:83834"/>
        <dbReference type="EC" id="5.2.1.8"/>
    </reaction>
</comment>
<evidence type="ECO:0000256" key="8">
    <source>
        <dbReference type="ARBA" id="ARBA00037071"/>
    </source>
</evidence>
<keyword evidence="7 9" id="KW-0413">Isomerase</keyword>
<evidence type="ECO:0000256" key="2">
    <source>
        <dbReference type="ARBA" id="ARBA00004496"/>
    </source>
</evidence>
<dbReference type="RefSeq" id="WP_009141306.1">
    <property type="nucleotide sequence ID" value="NZ_CABKQG010000003.1"/>
</dbReference>
<feature type="domain" description="PPIase FKBP-type" evidence="11">
    <location>
        <begin position="7"/>
        <end position="101"/>
    </location>
</feature>
<keyword evidence="6" id="KW-0143">Chaperone</keyword>
<dbReference type="SUPFAM" id="SSF54534">
    <property type="entry name" value="FKBP-like"/>
    <property type="match status" value="1"/>
</dbReference>
<evidence type="ECO:0000313" key="12">
    <source>
        <dbReference type="EMBL" id="RGL12371.1"/>
    </source>
</evidence>
<dbReference type="AlphaFoldDB" id="A0A3E4QZ60"/>
<keyword evidence="4" id="KW-0963">Cytoplasm</keyword>
<evidence type="ECO:0000256" key="6">
    <source>
        <dbReference type="ARBA" id="ARBA00023186"/>
    </source>
</evidence>
<dbReference type="Pfam" id="PF00254">
    <property type="entry name" value="FKBP_C"/>
    <property type="match status" value="1"/>
</dbReference>
<reference evidence="12 13" key="1">
    <citation type="submission" date="2018-08" db="EMBL/GenBank/DDBJ databases">
        <title>A genome reference for cultivated species of the human gut microbiota.</title>
        <authorList>
            <person name="Zou Y."/>
            <person name="Xue W."/>
            <person name="Luo G."/>
        </authorList>
    </citation>
    <scope>NUCLEOTIDE SEQUENCE [LARGE SCALE GENOMIC DNA]</scope>
    <source>
        <strain evidence="12 13">TF08-14</strain>
    </source>
</reference>
<evidence type="ECO:0000313" key="13">
    <source>
        <dbReference type="Proteomes" id="UP000260943"/>
    </source>
</evidence>
<evidence type="ECO:0000256" key="1">
    <source>
        <dbReference type="ARBA" id="ARBA00000971"/>
    </source>
</evidence>
<dbReference type="GO" id="GO:0005737">
    <property type="term" value="C:cytoplasm"/>
    <property type="evidence" value="ECO:0007669"/>
    <property type="project" value="UniProtKB-SubCell"/>
</dbReference>
<comment type="caution">
    <text evidence="12">The sequence shown here is derived from an EMBL/GenBank/DDBJ whole genome shotgun (WGS) entry which is preliminary data.</text>
</comment>
<evidence type="ECO:0000256" key="9">
    <source>
        <dbReference type="PROSITE-ProRule" id="PRU00277"/>
    </source>
</evidence>
<comment type="function">
    <text evidence="8">Also involved in hydrogenase metallocenter assembly, probably by participating in the nickel insertion step. This function in hydrogenase biosynthesis requires chaperone activity and the presence of the metal-binding domain, but not PPIase activity.</text>
</comment>
<evidence type="ECO:0000256" key="5">
    <source>
        <dbReference type="ARBA" id="ARBA00023110"/>
    </source>
</evidence>
<evidence type="ECO:0000256" key="10">
    <source>
        <dbReference type="RuleBase" id="RU003915"/>
    </source>
</evidence>
<dbReference type="Gene3D" id="3.10.50.40">
    <property type="match status" value="1"/>
</dbReference>
<dbReference type="GO" id="GO:0042026">
    <property type="term" value="P:protein refolding"/>
    <property type="evidence" value="ECO:0007669"/>
    <property type="project" value="UniProtKB-ARBA"/>
</dbReference>
<evidence type="ECO:0000259" key="11">
    <source>
        <dbReference type="PROSITE" id="PS50059"/>
    </source>
</evidence>
<name>A0A3E4QZ60_9ACTN</name>
<dbReference type="PROSITE" id="PS50059">
    <property type="entry name" value="FKBP_PPIASE"/>
    <property type="match status" value="1"/>
</dbReference>
<accession>A0A3E4QZ60</accession>
<dbReference type="GO" id="GO:0003755">
    <property type="term" value="F:peptidyl-prolyl cis-trans isomerase activity"/>
    <property type="evidence" value="ECO:0007669"/>
    <property type="project" value="UniProtKB-UniRule"/>
</dbReference>
<dbReference type="EC" id="5.2.1.8" evidence="10"/>
<dbReference type="InterPro" id="IPR046357">
    <property type="entry name" value="PPIase_dom_sf"/>
</dbReference>
<comment type="subcellular location">
    <subcellularLocation>
        <location evidence="2">Cytoplasm</location>
    </subcellularLocation>
</comment>
<dbReference type="InterPro" id="IPR001179">
    <property type="entry name" value="PPIase_FKBP_dom"/>
</dbReference>
<comment type="similarity">
    <text evidence="3 10">Belongs to the FKBP-type PPIase family.</text>
</comment>
<evidence type="ECO:0000256" key="3">
    <source>
        <dbReference type="ARBA" id="ARBA00006577"/>
    </source>
</evidence>
<dbReference type="PANTHER" id="PTHR47861">
    <property type="entry name" value="FKBP-TYPE PEPTIDYL-PROLYL CIS-TRANS ISOMERASE SLYD"/>
    <property type="match status" value="1"/>
</dbReference>
<evidence type="ECO:0000256" key="4">
    <source>
        <dbReference type="ARBA" id="ARBA00022490"/>
    </source>
</evidence>
<dbReference type="EMBL" id="QSRJ01000001">
    <property type="protein sequence ID" value="RGL12371.1"/>
    <property type="molecule type" value="Genomic_DNA"/>
</dbReference>
<evidence type="ECO:0000256" key="7">
    <source>
        <dbReference type="ARBA" id="ARBA00023235"/>
    </source>
</evidence>
<organism evidence="12 13">
    <name type="scientific">Collinsella tanakaei</name>
    <dbReference type="NCBI Taxonomy" id="626935"/>
    <lineage>
        <taxon>Bacteria</taxon>
        <taxon>Bacillati</taxon>
        <taxon>Actinomycetota</taxon>
        <taxon>Coriobacteriia</taxon>
        <taxon>Coriobacteriales</taxon>
        <taxon>Coriobacteriaceae</taxon>
        <taxon>Collinsella</taxon>
    </lineage>
</organism>
<gene>
    <name evidence="12" type="ORF">DXC81_01570</name>
</gene>
<sequence>MSDFSLKHKVCVHYTGSFDDGEVFDTTRGRTPLTYIEGNHEVVPGFEMAVLSMKPGETKKVHLEPRDAYGERRMELLYQMPTIEIPNYDDLVVGEMIYLMNETGHQQLARVVKVEDDGMTVFDFNHPMAGCSLNFELELLSREPYNPDDAASQDEGASHA</sequence>
<keyword evidence="5 9" id="KW-0697">Rotamase</keyword>
<protein>
    <recommendedName>
        <fullName evidence="10">Peptidyl-prolyl cis-trans isomerase</fullName>
        <ecNumber evidence="10">5.2.1.8</ecNumber>
    </recommendedName>
</protein>
<dbReference type="PANTHER" id="PTHR47861:SF3">
    <property type="entry name" value="FKBP-TYPE PEPTIDYL-PROLYL CIS-TRANS ISOMERASE SLYD"/>
    <property type="match status" value="1"/>
</dbReference>
<dbReference type="Proteomes" id="UP000260943">
    <property type="component" value="Unassembled WGS sequence"/>
</dbReference>
<dbReference type="GeneID" id="62758997"/>
<proteinExistence type="inferred from homology"/>